<keyword evidence="2" id="KW-1185">Reference proteome</keyword>
<comment type="caution">
    <text evidence="1">The sequence shown here is derived from an EMBL/GenBank/DDBJ whole genome shotgun (WGS) entry which is preliminary data.</text>
</comment>
<organism evidence="1 2">
    <name type="scientific">Streptomyces hygroscopicus</name>
    <dbReference type="NCBI Taxonomy" id="1912"/>
    <lineage>
        <taxon>Bacteria</taxon>
        <taxon>Bacillati</taxon>
        <taxon>Actinomycetota</taxon>
        <taxon>Actinomycetes</taxon>
        <taxon>Kitasatosporales</taxon>
        <taxon>Streptomycetaceae</taxon>
        <taxon>Streptomyces</taxon>
        <taxon>Streptomyces violaceusniger group</taxon>
    </lineage>
</organism>
<protein>
    <recommendedName>
        <fullName evidence="3">Transposase</fullName>
    </recommendedName>
</protein>
<sequence length="89" mass="10024">MHINGNPERILAELSQGCPCPPDGQVRPAYRRVEVYDETGPWPWPGVITAWWTRADGVDLCRLRLHGSTASRWALFDPQRIALVVQDGT</sequence>
<dbReference type="GeneID" id="89481422"/>
<proteinExistence type="predicted"/>
<dbReference type="Proteomes" id="UP001054854">
    <property type="component" value="Unassembled WGS sequence"/>
</dbReference>
<gene>
    <name evidence="1" type="ORF">TPA0910_00380</name>
</gene>
<evidence type="ECO:0000313" key="2">
    <source>
        <dbReference type="Proteomes" id="UP001054854"/>
    </source>
</evidence>
<evidence type="ECO:0000313" key="1">
    <source>
        <dbReference type="EMBL" id="GHJ25605.1"/>
    </source>
</evidence>
<dbReference type="RefSeq" id="WP_030831359.1">
    <property type="nucleotide sequence ID" value="NZ_BBON01000191.1"/>
</dbReference>
<dbReference type="EMBL" id="BNEK01000002">
    <property type="protein sequence ID" value="GHJ25605.1"/>
    <property type="molecule type" value="Genomic_DNA"/>
</dbReference>
<reference evidence="1" key="1">
    <citation type="submission" date="2024-05" db="EMBL/GenBank/DDBJ databases">
        <title>Whole genome shotgun sequence of Streptomyces hygroscopicus NBRC 113678.</title>
        <authorList>
            <person name="Komaki H."/>
            <person name="Tamura T."/>
        </authorList>
    </citation>
    <scope>NUCLEOTIDE SEQUENCE</scope>
    <source>
        <strain evidence="1">N11-34</strain>
    </source>
</reference>
<evidence type="ECO:0008006" key="3">
    <source>
        <dbReference type="Google" id="ProtNLM"/>
    </source>
</evidence>
<name>A0ABQ3TQJ2_STRHY</name>
<accession>A0ABQ3TQJ2</accession>